<feature type="signal peptide" evidence="1">
    <location>
        <begin position="1"/>
        <end position="34"/>
    </location>
</feature>
<feature type="non-terminal residue" evidence="2">
    <location>
        <position position="1"/>
    </location>
</feature>
<evidence type="ECO:0000256" key="1">
    <source>
        <dbReference type="SAM" id="SignalP"/>
    </source>
</evidence>
<reference evidence="2 3" key="1">
    <citation type="submission" date="2015-01" db="EMBL/GenBank/DDBJ databases">
        <title>Evolution of Trichinella species and genotypes.</title>
        <authorList>
            <person name="Korhonen P.K."/>
            <person name="Edoardo P."/>
            <person name="Giuseppe L.R."/>
            <person name="Gasser R.B."/>
        </authorList>
    </citation>
    <scope>NUCLEOTIDE SEQUENCE [LARGE SCALE GENOMIC DNA]</scope>
    <source>
        <strain evidence="2">ISS1980</strain>
    </source>
</reference>
<evidence type="ECO:0000313" key="2">
    <source>
        <dbReference type="EMBL" id="KRZ76147.1"/>
    </source>
</evidence>
<dbReference type="EMBL" id="JYDO01000031">
    <property type="protein sequence ID" value="KRZ76147.1"/>
    <property type="molecule type" value="Genomic_DNA"/>
</dbReference>
<protein>
    <submittedName>
        <fullName evidence="2">Uncharacterized protein</fullName>
    </submittedName>
</protein>
<dbReference type="OrthoDB" id="5917312at2759"/>
<comment type="caution">
    <text evidence="2">The sequence shown here is derived from an EMBL/GenBank/DDBJ whole genome shotgun (WGS) entry which is preliminary data.</text>
</comment>
<name>A0A0V1MX31_9BILA</name>
<evidence type="ECO:0000313" key="3">
    <source>
        <dbReference type="Proteomes" id="UP000054843"/>
    </source>
</evidence>
<dbReference type="Proteomes" id="UP000054843">
    <property type="component" value="Unassembled WGS sequence"/>
</dbReference>
<keyword evidence="3" id="KW-1185">Reference proteome</keyword>
<gene>
    <name evidence="2" type="ORF">T10_729</name>
</gene>
<organism evidence="2 3">
    <name type="scientific">Trichinella papuae</name>
    <dbReference type="NCBI Taxonomy" id="268474"/>
    <lineage>
        <taxon>Eukaryota</taxon>
        <taxon>Metazoa</taxon>
        <taxon>Ecdysozoa</taxon>
        <taxon>Nematoda</taxon>
        <taxon>Enoplea</taxon>
        <taxon>Dorylaimia</taxon>
        <taxon>Trichinellida</taxon>
        <taxon>Trichinellidae</taxon>
        <taxon>Trichinella</taxon>
    </lineage>
</organism>
<dbReference type="AlphaFoldDB" id="A0A0V1MX31"/>
<sequence length="137" mass="15811">LQLLQASCIMKHCAISFLLRASILMFYCFHHLTAINDEDELIENIIIEIQKRVNYILNDNYLWLSGNFTTAFRKGNHYYLSFDMIKSTCMSLDDADPMLDGTYGIILCDEYVPRQKKPCIYIVNTADNFITLYGACA</sequence>
<feature type="chain" id="PRO_5006882916" evidence="1">
    <location>
        <begin position="35"/>
        <end position="137"/>
    </location>
</feature>
<accession>A0A0V1MX31</accession>
<keyword evidence="1" id="KW-0732">Signal</keyword>
<proteinExistence type="predicted"/>